<name>A0A4U0UCK7_9PEZI</name>
<feature type="compositionally biased region" description="Low complexity" evidence="1">
    <location>
        <begin position="198"/>
        <end position="207"/>
    </location>
</feature>
<feature type="transmembrane region" description="Helical" evidence="2">
    <location>
        <begin position="484"/>
        <end position="504"/>
    </location>
</feature>
<dbReference type="AlphaFoldDB" id="A0A4U0UCK7"/>
<feature type="region of interest" description="Disordered" evidence="1">
    <location>
        <begin position="19"/>
        <end position="233"/>
    </location>
</feature>
<feature type="compositionally biased region" description="Low complexity" evidence="1">
    <location>
        <begin position="49"/>
        <end position="66"/>
    </location>
</feature>
<feature type="compositionally biased region" description="Polar residues" evidence="1">
    <location>
        <begin position="128"/>
        <end position="143"/>
    </location>
</feature>
<dbReference type="OrthoDB" id="3944128at2759"/>
<organism evidence="3 4">
    <name type="scientific">Salinomyces thailandicus</name>
    <dbReference type="NCBI Taxonomy" id="706561"/>
    <lineage>
        <taxon>Eukaryota</taxon>
        <taxon>Fungi</taxon>
        <taxon>Dikarya</taxon>
        <taxon>Ascomycota</taxon>
        <taxon>Pezizomycotina</taxon>
        <taxon>Dothideomycetes</taxon>
        <taxon>Dothideomycetidae</taxon>
        <taxon>Mycosphaerellales</taxon>
        <taxon>Teratosphaeriaceae</taxon>
        <taxon>Salinomyces</taxon>
    </lineage>
</organism>
<reference evidence="3 4" key="1">
    <citation type="submission" date="2017-03" db="EMBL/GenBank/DDBJ databases">
        <title>Genomes of endolithic fungi from Antarctica.</title>
        <authorList>
            <person name="Coleine C."/>
            <person name="Masonjones S."/>
            <person name="Stajich J.E."/>
        </authorList>
    </citation>
    <scope>NUCLEOTIDE SEQUENCE [LARGE SCALE GENOMIC DNA]</scope>
    <source>
        <strain evidence="3 4">CCFEE 6315</strain>
    </source>
</reference>
<feature type="compositionally biased region" description="Polar residues" evidence="1">
    <location>
        <begin position="179"/>
        <end position="194"/>
    </location>
</feature>
<comment type="caution">
    <text evidence="3">The sequence shown here is derived from an EMBL/GenBank/DDBJ whole genome shotgun (WGS) entry which is preliminary data.</text>
</comment>
<evidence type="ECO:0000313" key="4">
    <source>
        <dbReference type="Proteomes" id="UP000308549"/>
    </source>
</evidence>
<accession>A0A4U0UCK7</accession>
<gene>
    <name evidence="3" type="ORF">B0A50_00721</name>
</gene>
<feature type="compositionally biased region" description="Polar residues" evidence="1">
    <location>
        <begin position="152"/>
        <end position="166"/>
    </location>
</feature>
<dbReference type="EMBL" id="NAJL01000003">
    <property type="protein sequence ID" value="TKA33168.1"/>
    <property type="molecule type" value="Genomic_DNA"/>
</dbReference>
<keyword evidence="4" id="KW-1185">Reference proteome</keyword>
<keyword evidence="2" id="KW-0472">Membrane</keyword>
<evidence type="ECO:0000313" key="3">
    <source>
        <dbReference type="EMBL" id="TKA33168.1"/>
    </source>
</evidence>
<proteinExistence type="predicted"/>
<protein>
    <submittedName>
        <fullName evidence="3">Uncharacterized protein</fullName>
    </submittedName>
</protein>
<sequence length="505" mass="50361">MQPEWSTCYGDITGVYDPPIALQPASTVPGPQTPGGAYTIETKTATPASGPGLSVPSPTSPPTTESNAVVEVDSSQQTAEAVTNPYAEAGDDVHGSSADQTHGNDQEEPTAQDASKNAEADSGLSAETGDNVQGSSADQNYSTGGDDDIAQDPSQMSDANSGSSAEGNDDSAAGPVDPSENTTFSQDIAGTSSVLDGAATSTKKSAAPSVIADGGDGQTAGSDAVSADGEDYETSESNITSVVNADISSAKPATANNGQMTKVISADSSHTINSAEAANSGPSGYDAAGKQSITAESQQATDTAMLTHSFGPSAVVNTFAFGSKTLIVSPTDDRQEIVRLASATLTVSPRGPASTIDGLTVRAAVNGRLLVASEALTSTFTPASDPNAIRTTVTYSSQTLTINEQPNGVDVLENQSTTISLTPDGTAVMLGGLMVSEASNGALAYETSEPTTAAVMSGLSSPATSGHEGGVSATSALLSNTGPVSTFSLAAVAVVAALLSVMLIV</sequence>
<evidence type="ECO:0000256" key="1">
    <source>
        <dbReference type="SAM" id="MobiDB-lite"/>
    </source>
</evidence>
<evidence type="ECO:0000256" key="2">
    <source>
        <dbReference type="SAM" id="Phobius"/>
    </source>
</evidence>
<keyword evidence="2" id="KW-0812">Transmembrane</keyword>
<keyword evidence="2" id="KW-1133">Transmembrane helix</keyword>
<dbReference type="Proteomes" id="UP000308549">
    <property type="component" value="Unassembled WGS sequence"/>
</dbReference>